<evidence type="ECO:0000256" key="4">
    <source>
        <dbReference type="ARBA" id="ARBA00022679"/>
    </source>
</evidence>
<dbReference type="Pfam" id="PF00535">
    <property type="entry name" value="Glycos_transf_2"/>
    <property type="match status" value="1"/>
</dbReference>
<dbReference type="GO" id="GO:0016757">
    <property type="term" value="F:glycosyltransferase activity"/>
    <property type="evidence" value="ECO:0007669"/>
    <property type="project" value="UniProtKB-KW"/>
</dbReference>
<dbReference type="RefSeq" id="WP_094997249.1">
    <property type="nucleotide sequence ID" value="NZ_BMJL01000003.1"/>
</dbReference>
<dbReference type="CDD" id="cd02522">
    <property type="entry name" value="GT_2_like_a"/>
    <property type="match status" value="1"/>
</dbReference>
<dbReference type="PANTHER" id="PTHR43646">
    <property type="entry name" value="GLYCOSYLTRANSFERASE"/>
    <property type="match status" value="1"/>
</dbReference>
<dbReference type="Gene3D" id="3.90.550.10">
    <property type="entry name" value="Spore Coat Polysaccharide Biosynthesis Protein SpsA, Chain A"/>
    <property type="match status" value="1"/>
</dbReference>
<proteinExistence type="predicted"/>
<evidence type="ECO:0000256" key="3">
    <source>
        <dbReference type="ARBA" id="ARBA00022676"/>
    </source>
</evidence>
<dbReference type="SUPFAM" id="SSF53448">
    <property type="entry name" value="Nucleotide-diphospho-sugar transferases"/>
    <property type="match status" value="1"/>
</dbReference>
<evidence type="ECO:0000313" key="6">
    <source>
        <dbReference type="EMBL" id="ASV30631.1"/>
    </source>
</evidence>
<keyword evidence="7" id="KW-1185">Reference proteome</keyword>
<dbReference type="KEGG" id="marb:CJ263_10635"/>
<organism evidence="6 7">
    <name type="scientific">Maribacter cobaltidurans</name>
    <dbReference type="NCBI Taxonomy" id="1178778"/>
    <lineage>
        <taxon>Bacteria</taxon>
        <taxon>Pseudomonadati</taxon>
        <taxon>Bacteroidota</taxon>
        <taxon>Flavobacteriia</taxon>
        <taxon>Flavobacteriales</taxon>
        <taxon>Flavobacteriaceae</taxon>
        <taxon>Maribacter</taxon>
    </lineage>
</organism>
<dbReference type="InterPro" id="IPR001173">
    <property type="entry name" value="Glyco_trans_2-like"/>
</dbReference>
<comment type="subcellular location">
    <subcellularLocation>
        <location evidence="1">Cell membrane</location>
    </subcellularLocation>
</comment>
<gene>
    <name evidence="6" type="ORF">CJ263_10635</name>
</gene>
<keyword evidence="4 6" id="KW-0808">Transferase</keyword>
<dbReference type="AlphaFoldDB" id="A0A223V5E5"/>
<sequence>MPKELPDISIIIPVLNEEDYILKVLESIALNATSNQIKEILVVDGGSRDQTVKVARGKGVQVITGPKGRAKQMNLGAKIATGQLLYFLHVDSLPPYAFDAKIIDSHIKGFKAGSFQLRFDTSSLFLRFFAWCTKINQPICRGGDQSLFVAKTLFEELGGFNENYVIYEDNEFIGRLYKKTSFKVINDYVQTSARRYLKIGMVRLQYHFAIIHLKHYLGKGPENLYSYYQKNIAL</sequence>
<dbReference type="NCBIfam" id="TIGR04283">
    <property type="entry name" value="glyco_like_mftF"/>
    <property type="match status" value="1"/>
</dbReference>
<evidence type="ECO:0000256" key="1">
    <source>
        <dbReference type="ARBA" id="ARBA00004236"/>
    </source>
</evidence>
<dbReference type="Proteomes" id="UP000215244">
    <property type="component" value="Chromosome"/>
</dbReference>
<dbReference type="InterPro" id="IPR026461">
    <property type="entry name" value="Trfase_2_rSAM/seldom_assoc"/>
</dbReference>
<dbReference type="GO" id="GO:0005886">
    <property type="term" value="C:plasma membrane"/>
    <property type="evidence" value="ECO:0007669"/>
    <property type="project" value="UniProtKB-SubCell"/>
</dbReference>
<keyword evidence="3" id="KW-0328">Glycosyltransferase</keyword>
<dbReference type="EMBL" id="CP022957">
    <property type="protein sequence ID" value="ASV30631.1"/>
    <property type="molecule type" value="Genomic_DNA"/>
</dbReference>
<keyword evidence="2" id="KW-1003">Cell membrane</keyword>
<keyword evidence="5" id="KW-0472">Membrane</keyword>
<accession>A0A223V5E5</accession>
<evidence type="ECO:0000256" key="2">
    <source>
        <dbReference type="ARBA" id="ARBA00022475"/>
    </source>
</evidence>
<dbReference type="OrthoDB" id="9810303at2"/>
<protein>
    <submittedName>
        <fullName evidence="6">Glycosyl transferase family 2</fullName>
    </submittedName>
</protein>
<dbReference type="InterPro" id="IPR029044">
    <property type="entry name" value="Nucleotide-diphossugar_trans"/>
</dbReference>
<evidence type="ECO:0000256" key="5">
    <source>
        <dbReference type="ARBA" id="ARBA00023136"/>
    </source>
</evidence>
<dbReference type="PANTHER" id="PTHR43646:SF2">
    <property type="entry name" value="GLYCOSYLTRANSFERASE 2-LIKE DOMAIN-CONTAINING PROTEIN"/>
    <property type="match status" value="1"/>
</dbReference>
<reference evidence="6 7" key="1">
    <citation type="submission" date="2017-08" db="EMBL/GenBank/DDBJ databases">
        <title>The complete genome sequence of Maribacter sp. B1, isolated from deep-sea sediment.</title>
        <authorList>
            <person name="Wu Y.-H."/>
            <person name="Cheng H."/>
            <person name="Xu X.-W."/>
        </authorList>
    </citation>
    <scope>NUCLEOTIDE SEQUENCE [LARGE SCALE GENOMIC DNA]</scope>
    <source>
        <strain evidence="6 7">B1</strain>
    </source>
</reference>
<name>A0A223V5E5_9FLAO</name>
<evidence type="ECO:0000313" key="7">
    <source>
        <dbReference type="Proteomes" id="UP000215244"/>
    </source>
</evidence>